<comment type="caution">
    <text evidence="1">The sequence shown here is derived from an EMBL/GenBank/DDBJ whole genome shotgun (WGS) entry which is preliminary data.</text>
</comment>
<keyword evidence="2" id="KW-1185">Reference proteome</keyword>
<accession>A0ABQ9JUR4</accession>
<name>A0ABQ9JUR4_9CUCU</name>
<proteinExistence type="predicted"/>
<protein>
    <submittedName>
        <fullName evidence="1">Uncharacterized protein</fullName>
    </submittedName>
</protein>
<dbReference type="Proteomes" id="UP001162164">
    <property type="component" value="Unassembled WGS sequence"/>
</dbReference>
<reference evidence="1" key="1">
    <citation type="journal article" date="2023" name="Insect Mol. Biol.">
        <title>Genome sequencing provides insights into the evolution of gene families encoding plant cell wall-degrading enzymes in longhorned beetles.</title>
        <authorList>
            <person name="Shin N.R."/>
            <person name="Okamura Y."/>
            <person name="Kirsch R."/>
            <person name="Pauchet Y."/>
        </authorList>
    </citation>
    <scope>NUCLEOTIDE SEQUENCE</scope>
    <source>
        <strain evidence="1">MMC_N1</strain>
    </source>
</reference>
<gene>
    <name evidence="1" type="ORF">NQ317_008820</name>
</gene>
<evidence type="ECO:0000313" key="1">
    <source>
        <dbReference type="EMBL" id="KAJ8981915.1"/>
    </source>
</evidence>
<organism evidence="1 2">
    <name type="scientific">Molorchus minor</name>
    <dbReference type="NCBI Taxonomy" id="1323400"/>
    <lineage>
        <taxon>Eukaryota</taxon>
        <taxon>Metazoa</taxon>
        <taxon>Ecdysozoa</taxon>
        <taxon>Arthropoda</taxon>
        <taxon>Hexapoda</taxon>
        <taxon>Insecta</taxon>
        <taxon>Pterygota</taxon>
        <taxon>Neoptera</taxon>
        <taxon>Endopterygota</taxon>
        <taxon>Coleoptera</taxon>
        <taxon>Polyphaga</taxon>
        <taxon>Cucujiformia</taxon>
        <taxon>Chrysomeloidea</taxon>
        <taxon>Cerambycidae</taxon>
        <taxon>Lamiinae</taxon>
        <taxon>Monochamini</taxon>
        <taxon>Molorchus</taxon>
    </lineage>
</organism>
<evidence type="ECO:0000313" key="2">
    <source>
        <dbReference type="Proteomes" id="UP001162164"/>
    </source>
</evidence>
<sequence length="101" mass="11738">MMAKQVGIQYQRHGVSLRGILEIIFRVVLITDIGYRQFRVAYSRNDILLYADIPLNNQGIADVFFSMNFEASYSLPQNQTTFTFPPIISDTVMRKFVYTYV</sequence>
<dbReference type="EMBL" id="JAPWTJ010000154">
    <property type="protein sequence ID" value="KAJ8981915.1"/>
    <property type="molecule type" value="Genomic_DNA"/>
</dbReference>